<dbReference type="AlphaFoldDB" id="A0A7C3MAY6"/>
<dbReference type="InterPro" id="IPR042099">
    <property type="entry name" value="ANL_N_sf"/>
</dbReference>
<dbReference type="PANTHER" id="PTHR43767">
    <property type="entry name" value="LONG-CHAIN-FATTY-ACID--COA LIGASE"/>
    <property type="match status" value="1"/>
</dbReference>
<feature type="domain" description="AMP-binding enzyme C-terminal" evidence="4">
    <location>
        <begin position="476"/>
        <end position="553"/>
    </location>
</feature>
<evidence type="ECO:0000259" key="4">
    <source>
        <dbReference type="Pfam" id="PF13193"/>
    </source>
</evidence>
<accession>A0A7C3MAY6</accession>
<dbReference type="FunFam" id="3.30.300.30:FF:000008">
    <property type="entry name" value="2,3-dihydroxybenzoate-AMP ligase"/>
    <property type="match status" value="1"/>
</dbReference>
<dbReference type="NCBIfam" id="NF004837">
    <property type="entry name" value="PRK06187.1"/>
    <property type="match status" value="1"/>
</dbReference>
<evidence type="ECO:0000256" key="2">
    <source>
        <dbReference type="ARBA" id="ARBA00022598"/>
    </source>
</evidence>
<protein>
    <submittedName>
        <fullName evidence="5">Long-chain fatty acid--CoA ligase</fullName>
    </submittedName>
</protein>
<keyword evidence="2 5" id="KW-0436">Ligase</keyword>
<feature type="domain" description="AMP-dependent synthetase/ligase" evidence="3">
    <location>
        <begin position="44"/>
        <end position="426"/>
    </location>
</feature>
<gene>
    <name evidence="5" type="ORF">ENW66_04295</name>
</gene>
<dbReference type="InterPro" id="IPR020845">
    <property type="entry name" value="AMP-binding_CS"/>
</dbReference>
<dbReference type="PANTHER" id="PTHR43767:SF9">
    <property type="entry name" value="LONG-CHAIN-FATTY-ACID--COA LIGASE"/>
    <property type="match status" value="1"/>
</dbReference>
<organism evidence="5">
    <name type="scientific">Archaeoglobus fulgidus</name>
    <dbReference type="NCBI Taxonomy" id="2234"/>
    <lineage>
        <taxon>Archaea</taxon>
        <taxon>Methanobacteriati</taxon>
        <taxon>Methanobacteriota</taxon>
        <taxon>Archaeoglobi</taxon>
        <taxon>Archaeoglobales</taxon>
        <taxon>Archaeoglobaceae</taxon>
        <taxon>Archaeoglobus</taxon>
    </lineage>
</organism>
<dbReference type="PROSITE" id="PS00455">
    <property type="entry name" value="AMP_BINDING"/>
    <property type="match status" value="1"/>
</dbReference>
<dbReference type="InterPro" id="IPR050237">
    <property type="entry name" value="ATP-dep_AMP-bd_enzyme"/>
</dbReference>
<dbReference type="InterPro" id="IPR045851">
    <property type="entry name" value="AMP-bd_C_sf"/>
</dbReference>
<dbReference type="Gene3D" id="3.30.300.30">
    <property type="match status" value="1"/>
</dbReference>
<dbReference type="SUPFAM" id="SSF56801">
    <property type="entry name" value="Acetyl-CoA synthetase-like"/>
    <property type="match status" value="1"/>
</dbReference>
<dbReference type="CDD" id="cd05936">
    <property type="entry name" value="FC-FACS_FadD_like"/>
    <property type="match status" value="1"/>
</dbReference>
<sequence>MLGVEGKSITEIDVREINRIWLKHYDEGVRPNIDYPEVPLYQILEDSAKKYPEKTALIFLGKKISYRELDETSDRVAAFLKNLGVGKGSRVIVDLPNTPHFVAAYYGILKTGATVVQCNPLYTEREIRYIQENSEAEYGFFVEFVYPRIKNLLAEGRLKKVVICKIEDYLPFPLNILYPLKKEKVKIETSEKVVYWKDVLKTPPTKERPSIDPKEDIATFLYTGGTTGVPKAVMSTHFNLVANVYQTLEWVVDRSPDDVFIGALPYFHSFGMTTSMNAPIALGSTIVLIPDPRDIKRILGSIQKYRATIFCGVPTMYAAILNHPDLKKYDLSSIKACISGAAPLPVEIKRKFEAVTGGKLVEGYGLSETSPVALGNPVYGLNKEGSIGIPFPDTYAVVIDDEGKVLPAGEVGEIVIKGPQVMKGYYKMDEETKKVLINGWLLTGDMAKMDEDGYFYIVDRKKDMIIAGGYNIYPREVEEVLYEHPAVVEAAVVGVPDPYRGETVKAFIVLKPEYKGKVTEQEIIQFCKERLAAYKVPRLVEFRDELPKSAVGKILRRILRDEEIKKSA</sequence>
<proteinExistence type="inferred from homology"/>
<dbReference type="Gene3D" id="3.40.50.12780">
    <property type="entry name" value="N-terminal domain of ligase-like"/>
    <property type="match status" value="1"/>
</dbReference>
<dbReference type="InterPro" id="IPR000873">
    <property type="entry name" value="AMP-dep_synth/lig_dom"/>
</dbReference>
<evidence type="ECO:0000256" key="1">
    <source>
        <dbReference type="ARBA" id="ARBA00006432"/>
    </source>
</evidence>
<dbReference type="Pfam" id="PF13193">
    <property type="entry name" value="AMP-binding_C"/>
    <property type="match status" value="1"/>
</dbReference>
<dbReference type="InterPro" id="IPR025110">
    <property type="entry name" value="AMP-bd_C"/>
</dbReference>
<reference evidence="5" key="1">
    <citation type="journal article" date="2020" name="mSystems">
        <title>Genome- and Community-Level Interaction Insights into Carbon Utilization and Element Cycling Functions of Hydrothermarchaeota in Hydrothermal Sediment.</title>
        <authorList>
            <person name="Zhou Z."/>
            <person name="Liu Y."/>
            <person name="Xu W."/>
            <person name="Pan J."/>
            <person name="Luo Z.H."/>
            <person name="Li M."/>
        </authorList>
    </citation>
    <scope>NUCLEOTIDE SEQUENCE [LARGE SCALE GENOMIC DNA]</scope>
    <source>
        <strain evidence="5">SpSt-87</strain>
    </source>
</reference>
<dbReference type="GO" id="GO:0016877">
    <property type="term" value="F:ligase activity, forming carbon-sulfur bonds"/>
    <property type="evidence" value="ECO:0007669"/>
    <property type="project" value="UniProtKB-ARBA"/>
</dbReference>
<dbReference type="Pfam" id="PF00501">
    <property type="entry name" value="AMP-binding"/>
    <property type="match status" value="1"/>
</dbReference>
<comment type="similarity">
    <text evidence="1">Belongs to the ATP-dependent AMP-binding enzyme family.</text>
</comment>
<comment type="caution">
    <text evidence="5">The sequence shown here is derived from an EMBL/GenBank/DDBJ whole genome shotgun (WGS) entry which is preliminary data.</text>
</comment>
<dbReference type="EMBL" id="DTLB01000023">
    <property type="protein sequence ID" value="HFW32159.1"/>
    <property type="molecule type" value="Genomic_DNA"/>
</dbReference>
<name>A0A7C3MAY6_ARCFL</name>
<evidence type="ECO:0000259" key="3">
    <source>
        <dbReference type="Pfam" id="PF00501"/>
    </source>
</evidence>
<evidence type="ECO:0000313" key="5">
    <source>
        <dbReference type="EMBL" id="HFW32159.1"/>
    </source>
</evidence>